<keyword evidence="1" id="KW-0732">Signal</keyword>
<proteinExistence type="predicted"/>
<dbReference type="RefSeq" id="WP_119951064.1">
    <property type="nucleotide sequence ID" value="NZ_QZEZ01000006.1"/>
</dbReference>
<dbReference type="OrthoDB" id="583763at2"/>
<evidence type="ECO:0000313" key="2">
    <source>
        <dbReference type="EMBL" id="RJK94881.1"/>
    </source>
</evidence>
<accession>A0A3A3Z343</accession>
<feature type="chain" id="PRO_5017295139" evidence="1">
    <location>
        <begin position="37"/>
        <end position="195"/>
    </location>
</feature>
<evidence type="ECO:0000256" key="1">
    <source>
        <dbReference type="SAM" id="SignalP"/>
    </source>
</evidence>
<dbReference type="Proteomes" id="UP000265614">
    <property type="component" value="Unassembled WGS sequence"/>
</dbReference>
<organism evidence="2 3">
    <name type="scientific">Vallicoccus soli</name>
    <dbReference type="NCBI Taxonomy" id="2339232"/>
    <lineage>
        <taxon>Bacteria</taxon>
        <taxon>Bacillati</taxon>
        <taxon>Actinomycetota</taxon>
        <taxon>Actinomycetes</taxon>
        <taxon>Motilibacterales</taxon>
        <taxon>Vallicoccaceae</taxon>
        <taxon>Vallicoccus</taxon>
    </lineage>
</organism>
<gene>
    <name evidence="2" type="ORF">D5H78_13885</name>
</gene>
<protein>
    <submittedName>
        <fullName evidence="2">Uncharacterized protein</fullName>
    </submittedName>
</protein>
<dbReference type="InterPro" id="IPR006311">
    <property type="entry name" value="TAT_signal"/>
</dbReference>
<reference evidence="2 3" key="1">
    <citation type="submission" date="2018-09" db="EMBL/GenBank/DDBJ databases">
        <title>YIM 75000 draft genome.</title>
        <authorList>
            <person name="Tang S."/>
            <person name="Feng Y."/>
        </authorList>
    </citation>
    <scope>NUCLEOTIDE SEQUENCE [LARGE SCALE GENOMIC DNA]</scope>
    <source>
        <strain evidence="2 3">YIM 75000</strain>
    </source>
</reference>
<dbReference type="EMBL" id="QZEZ01000006">
    <property type="protein sequence ID" value="RJK94881.1"/>
    <property type="molecule type" value="Genomic_DNA"/>
</dbReference>
<evidence type="ECO:0000313" key="3">
    <source>
        <dbReference type="Proteomes" id="UP000265614"/>
    </source>
</evidence>
<comment type="caution">
    <text evidence="2">The sequence shown here is derived from an EMBL/GenBank/DDBJ whole genome shotgun (WGS) entry which is preliminary data.</text>
</comment>
<feature type="signal peptide" evidence="1">
    <location>
        <begin position="1"/>
        <end position="36"/>
    </location>
</feature>
<keyword evidence="3" id="KW-1185">Reference proteome</keyword>
<sequence>MTTSAHPATTTRRRVALATATALAVTPLLLAGPASAAGAAPAQALAATAEVPSHQLWSDVEDGVTRSGARRMRTQATFHIAERRVTALTRTWNGVALTGFTGAVQLVFLDANDRVIGAGGVRTYGVDGTWIGRYDRTDYWEEHVDGPWMADVASVRVVHSHAGKVRLKEIVAYAVDTASPVVDLVNRLNAAKPAS</sequence>
<dbReference type="AlphaFoldDB" id="A0A3A3Z343"/>
<dbReference type="PROSITE" id="PS51318">
    <property type="entry name" value="TAT"/>
    <property type="match status" value="1"/>
</dbReference>
<name>A0A3A3Z343_9ACTN</name>